<name>A0A922MVB3_SPOEX</name>
<feature type="region of interest" description="Disordered" evidence="1">
    <location>
        <begin position="139"/>
        <end position="166"/>
    </location>
</feature>
<accession>A0A922MVB3</accession>
<dbReference type="AlphaFoldDB" id="A0A922MVB3"/>
<gene>
    <name evidence="2" type="ORF">HF086_008704</name>
</gene>
<evidence type="ECO:0000313" key="3">
    <source>
        <dbReference type="Proteomes" id="UP000814243"/>
    </source>
</evidence>
<reference evidence="2" key="1">
    <citation type="journal article" date="2021" name="G3 (Bethesda)">
        <title>Genome and transcriptome analysis of the beet armyworm Spodoptera exigua reveals targets for pest control. .</title>
        <authorList>
            <person name="Simon S."/>
            <person name="Breeschoten T."/>
            <person name="Jansen H.J."/>
            <person name="Dirks R.P."/>
            <person name="Schranz M.E."/>
            <person name="Ros V.I.D."/>
        </authorList>
    </citation>
    <scope>NUCLEOTIDE SEQUENCE</scope>
    <source>
        <strain evidence="2">TB_SE_WUR_2020</strain>
    </source>
</reference>
<comment type="caution">
    <text evidence="2">The sequence shown here is derived from an EMBL/GenBank/DDBJ whole genome shotgun (WGS) entry which is preliminary data.</text>
</comment>
<protein>
    <submittedName>
        <fullName evidence="2">Uncharacterized protein</fullName>
    </submittedName>
</protein>
<sequence>MRTSHPGCKNPTTKGFDRTGTYQLTNPQPGQELPPTSYCGQMAQRKVFLHKSETWVRSLSQILRSDPHYSSLNIGAKRGWSRDNVNMATGPMNSRKIVLKWYFKCFSLIQTSAFGGIEGNTSSNWPRVHRSVSMGQAGGRDLANAARPPLARDTPMDQDTLTGKSY</sequence>
<evidence type="ECO:0000256" key="1">
    <source>
        <dbReference type="SAM" id="MobiDB-lite"/>
    </source>
</evidence>
<feature type="compositionally biased region" description="Polar residues" evidence="1">
    <location>
        <begin position="20"/>
        <end position="29"/>
    </location>
</feature>
<dbReference type="EMBL" id="JACEFF010000098">
    <property type="protein sequence ID" value="KAH9644215.1"/>
    <property type="molecule type" value="Genomic_DNA"/>
</dbReference>
<feature type="compositionally biased region" description="Polar residues" evidence="1">
    <location>
        <begin position="157"/>
        <end position="166"/>
    </location>
</feature>
<feature type="region of interest" description="Disordered" evidence="1">
    <location>
        <begin position="1"/>
        <end position="32"/>
    </location>
</feature>
<organism evidence="2 3">
    <name type="scientific">Spodoptera exigua</name>
    <name type="common">Beet armyworm</name>
    <name type="synonym">Noctua fulgens</name>
    <dbReference type="NCBI Taxonomy" id="7107"/>
    <lineage>
        <taxon>Eukaryota</taxon>
        <taxon>Metazoa</taxon>
        <taxon>Ecdysozoa</taxon>
        <taxon>Arthropoda</taxon>
        <taxon>Hexapoda</taxon>
        <taxon>Insecta</taxon>
        <taxon>Pterygota</taxon>
        <taxon>Neoptera</taxon>
        <taxon>Endopterygota</taxon>
        <taxon>Lepidoptera</taxon>
        <taxon>Glossata</taxon>
        <taxon>Ditrysia</taxon>
        <taxon>Noctuoidea</taxon>
        <taxon>Noctuidae</taxon>
        <taxon>Amphipyrinae</taxon>
        <taxon>Spodoptera</taxon>
    </lineage>
</organism>
<evidence type="ECO:0000313" key="2">
    <source>
        <dbReference type="EMBL" id="KAH9644215.1"/>
    </source>
</evidence>
<dbReference type="Proteomes" id="UP000814243">
    <property type="component" value="Unassembled WGS sequence"/>
</dbReference>
<proteinExistence type="predicted"/>